<dbReference type="InterPro" id="IPR026956">
    <property type="entry name" value="D-ser_dehydrat-like_dom"/>
</dbReference>
<comment type="caution">
    <text evidence="2">The sequence shown here is derived from an EMBL/GenBank/DDBJ whole genome shotgun (WGS) entry which is preliminary data.</text>
</comment>
<dbReference type="InterPro" id="IPR042208">
    <property type="entry name" value="D-ser_dehydrat-like_sf"/>
</dbReference>
<evidence type="ECO:0000313" key="2">
    <source>
        <dbReference type="EMBL" id="MBE1488404.1"/>
    </source>
</evidence>
<evidence type="ECO:0000313" key="3">
    <source>
        <dbReference type="Proteomes" id="UP000649753"/>
    </source>
</evidence>
<organism evidence="2 3">
    <name type="scientific">Plantactinospora soyae</name>
    <dbReference type="NCBI Taxonomy" id="1544732"/>
    <lineage>
        <taxon>Bacteria</taxon>
        <taxon>Bacillati</taxon>
        <taxon>Actinomycetota</taxon>
        <taxon>Actinomycetes</taxon>
        <taxon>Micromonosporales</taxon>
        <taxon>Micromonosporaceae</taxon>
        <taxon>Plantactinospora</taxon>
    </lineage>
</organism>
<feature type="domain" description="D-serine dehydratase-like" evidence="1">
    <location>
        <begin position="304"/>
        <end position="401"/>
    </location>
</feature>
<accession>A0A927M628</accession>
<dbReference type="Gene3D" id="2.40.37.20">
    <property type="entry name" value="D-serine dehydratase-like domain"/>
    <property type="match status" value="1"/>
</dbReference>
<dbReference type="SMART" id="SM01119">
    <property type="entry name" value="D-ser_dehydrat"/>
    <property type="match status" value="1"/>
</dbReference>
<dbReference type="PANTHER" id="PTHR28004">
    <property type="entry name" value="ZGC:162816-RELATED"/>
    <property type="match status" value="1"/>
</dbReference>
<dbReference type="InterPro" id="IPR029066">
    <property type="entry name" value="PLP-binding_barrel"/>
</dbReference>
<dbReference type="AlphaFoldDB" id="A0A927M628"/>
<dbReference type="RefSeq" id="WP_318783286.1">
    <property type="nucleotide sequence ID" value="NZ_JADBEB010000001.1"/>
</dbReference>
<evidence type="ECO:0000259" key="1">
    <source>
        <dbReference type="SMART" id="SM01119"/>
    </source>
</evidence>
<dbReference type="PANTHER" id="PTHR28004:SF8">
    <property type="entry name" value="D-SERINE DEAMINASE"/>
    <property type="match status" value="1"/>
</dbReference>
<keyword evidence="3" id="KW-1185">Reference proteome</keyword>
<dbReference type="SUPFAM" id="SSF51419">
    <property type="entry name" value="PLP-binding barrel"/>
    <property type="match status" value="1"/>
</dbReference>
<dbReference type="InterPro" id="IPR051466">
    <property type="entry name" value="D-amino_acid_metab_enzyme"/>
</dbReference>
<name>A0A927M628_9ACTN</name>
<dbReference type="Pfam" id="PF14031">
    <property type="entry name" value="D-ser_dehydrat"/>
    <property type="match status" value="1"/>
</dbReference>
<reference evidence="2" key="1">
    <citation type="submission" date="2020-10" db="EMBL/GenBank/DDBJ databases">
        <title>Sequencing the genomes of 1000 actinobacteria strains.</title>
        <authorList>
            <person name="Klenk H.-P."/>
        </authorList>
    </citation>
    <scope>NUCLEOTIDE SEQUENCE</scope>
    <source>
        <strain evidence="2">DSM 46832</strain>
    </source>
</reference>
<protein>
    <submittedName>
        <fullName evidence="2">D-serine deaminase-like pyridoxal phosphate-dependent protein</fullName>
    </submittedName>
</protein>
<sequence length="414" mass="44155">MLRDQLDEPALDWRAKGFWQPGPPVSSADFAAAGHRLFGGAVSWPVLVARSTAIAHNIDTMAAFCARHGFSFAPHGKTTMAPALFAAQLAAGAWAVTVATANQLLACRAFGVPRVLLANQLLDPVPLRWLAGELDHGFEALFYVDSVAGVEAIGAALADQPGTAPVRVLAELGHPGGRTGCRTVDQLVEVAEAVAGTARVRLDGVSGYEGGLPDAPAVTAYLGRIREATIRLADRGLLAPEVIVSAGGSAWFDIMADQLGGAWLPGHDLRVVLRSGAYVTHDHGFYAEHTPFRRVPDEGALHQALEIWAQVTSTPEPGLAIVGMGKRDAPYDEGLPVPLRIRRTFGVVDAAEGLSVTRLNDQHAYLRVPPEVVVRPGDLVCFGISHPCTAFDKWRTIPVVDDDDTIVDVLHTYF</sequence>
<proteinExistence type="predicted"/>
<dbReference type="EMBL" id="JADBEB010000001">
    <property type="protein sequence ID" value="MBE1488404.1"/>
    <property type="molecule type" value="Genomic_DNA"/>
</dbReference>
<gene>
    <name evidence="2" type="ORF">H4W31_004042</name>
</gene>
<dbReference type="GO" id="GO:0016829">
    <property type="term" value="F:lyase activity"/>
    <property type="evidence" value="ECO:0007669"/>
    <property type="project" value="UniProtKB-KW"/>
</dbReference>
<dbReference type="Gene3D" id="3.20.20.10">
    <property type="entry name" value="Alanine racemase"/>
    <property type="match status" value="1"/>
</dbReference>
<dbReference type="Proteomes" id="UP000649753">
    <property type="component" value="Unassembled WGS sequence"/>
</dbReference>